<reference evidence="7 8" key="1">
    <citation type="submission" date="2016-09" db="EMBL/GenBank/DDBJ databases">
        <title>Complete genome of Desulfosporosinus sp. OL.</title>
        <authorList>
            <person name="Mardanov A."/>
            <person name="Beletsky A."/>
            <person name="Panova A."/>
            <person name="Karnachuk O."/>
            <person name="Ravin N."/>
        </authorList>
    </citation>
    <scope>NUCLEOTIDE SEQUENCE [LARGE SCALE GENOMIC DNA]</scope>
    <source>
        <strain evidence="7 8">OL</strain>
    </source>
</reference>
<dbReference type="InterPro" id="IPR016142">
    <property type="entry name" value="Citrate_synth-like_lrg_a-sub"/>
</dbReference>
<dbReference type="GO" id="GO:0006099">
    <property type="term" value="P:tricarboxylic acid cycle"/>
    <property type="evidence" value="ECO:0007669"/>
    <property type="project" value="UniProtKB-UniPathway"/>
</dbReference>
<dbReference type="Gene3D" id="1.10.580.10">
    <property type="entry name" value="Citrate Synthase, domain 1"/>
    <property type="match status" value="1"/>
</dbReference>
<evidence type="ECO:0000256" key="5">
    <source>
        <dbReference type="PIRNR" id="PIRNR001369"/>
    </source>
</evidence>
<comment type="pathway">
    <text evidence="1">Carbohydrate metabolism; tricarboxylic acid cycle.</text>
</comment>
<evidence type="ECO:0000313" key="7">
    <source>
        <dbReference type="EMBL" id="OLN32750.1"/>
    </source>
</evidence>
<feature type="active site" evidence="6">
    <location>
        <position position="333"/>
    </location>
</feature>
<dbReference type="PIRSF" id="PIRSF001369">
    <property type="entry name" value="Citrate_synth"/>
    <property type="match status" value="1"/>
</dbReference>
<keyword evidence="3 5" id="KW-0808">Transferase</keyword>
<dbReference type="PANTHER" id="PTHR11739:SF4">
    <property type="entry name" value="CITRATE SYNTHASE, PEROXISOMAL"/>
    <property type="match status" value="1"/>
</dbReference>
<feature type="active site" evidence="6">
    <location>
        <position position="392"/>
    </location>
</feature>
<dbReference type="Pfam" id="PF00285">
    <property type="entry name" value="Citrate_synt"/>
    <property type="match status" value="1"/>
</dbReference>
<organism evidence="7 8">
    <name type="scientific">Desulfosporosinus metallidurans</name>
    <dbReference type="NCBI Taxonomy" id="1888891"/>
    <lineage>
        <taxon>Bacteria</taxon>
        <taxon>Bacillati</taxon>
        <taxon>Bacillota</taxon>
        <taxon>Clostridia</taxon>
        <taxon>Eubacteriales</taxon>
        <taxon>Desulfitobacteriaceae</taxon>
        <taxon>Desulfosporosinus</taxon>
    </lineage>
</organism>
<evidence type="ECO:0000256" key="6">
    <source>
        <dbReference type="PIRSR" id="PIRSR001369-1"/>
    </source>
</evidence>
<dbReference type="InterPro" id="IPR024176">
    <property type="entry name" value="Citrate_synthase_bac-typ"/>
</dbReference>
<comment type="similarity">
    <text evidence="2 5">Belongs to the citrate synthase family.</text>
</comment>
<protein>
    <recommendedName>
        <fullName evidence="5">Citrate synthase</fullName>
    </recommendedName>
</protein>
<evidence type="ECO:0000256" key="2">
    <source>
        <dbReference type="ARBA" id="ARBA00010566"/>
    </source>
</evidence>
<proteinExistence type="inferred from homology"/>
<dbReference type="PANTHER" id="PTHR11739">
    <property type="entry name" value="CITRATE SYNTHASE"/>
    <property type="match status" value="1"/>
</dbReference>
<sequence length="465" mass="52763">MGDYILEQSEEKTLREFSRMAEKSSSINPELYSKYQVKRGLRDLDGRGVLVGLTEIGEVHSYILDEGEIVPVPGRLIYRGYDIADLVKGFKEDNRYGFEETTYLLLFGQLPDQQALENFQQLLAQYQRLPEDFARDVILKAPSRDIMNTIARSVLALYSFDDNPDDTTISNVLKQCLGLIACFPSLAVYGYQAYSHYHDNQSLYIHSPRTKLSTAENILSMLRPDSNYTKLEAKLLDLALVLHAEHGGGNNSSFVTHVVTSTGTDTYSAMSAAIGALKGPRHGGANIKVVQMFEDIKDKLKDWQDDEEIERYLTQILTKEAFDRSGLIYGIGHAVYSISDPRAVILKEYVAQLAREKGLEDEFNLYAAVERLAPQVISKSNKMYKGVSANVDFYSGFVYRMLNIPIEMFTPIFAISRIVGWSAHRIEEIVNSGKIIRPAYKSVAPRRNYIRMFERTEEKTYEKNV</sequence>
<dbReference type="SUPFAM" id="SSF48256">
    <property type="entry name" value="Citrate synthase"/>
    <property type="match status" value="1"/>
</dbReference>
<accession>A0A1Q8R032</accession>
<dbReference type="InterPro" id="IPR036969">
    <property type="entry name" value="Citrate_synthase_sf"/>
</dbReference>
<dbReference type="Gene3D" id="1.10.230.10">
    <property type="entry name" value="Cytochrome P450-Terp, domain 2"/>
    <property type="match status" value="1"/>
</dbReference>
<dbReference type="GO" id="GO:0005829">
    <property type="term" value="C:cytosol"/>
    <property type="evidence" value="ECO:0007669"/>
    <property type="project" value="TreeGrafter"/>
</dbReference>
<dbReference type="PRINTS" id="PR00143">
    <property type="entry name" value="CITRTSNTHASE"/>
</dbReference>
<dbReference type="EMBL" id="MLBF01000006">
    <property type="protein sequence ID" value="OLN32750.1"/>
    <property type="molecule type" value="Genomic_DNA"/>
</dbReference>
<dbReference type="AlphaFoldDB" id="A0A1Q8R032"/>
<evidence type="ECO:0000256" key="4">
    <source>
        <dbReference type="ARBA" id="ARBA00049288"/>
    </source>
</evidence>
<comment type="caution">
    <text evidence="7">The sequence shown here is derived from an EMBL/GenBank/DDBJ whole genome shotgun (WGS) entry which is preliminary data.</text>
</comment>
<dbReference type="InterPro" id="IPR002020">
    <property type="entry name" value="Citrate_synthase"/>
</dbReference>
<dbReference type="GO" id="GO:0036440">
    <property type="term" value="F:citrate synthase activity"/>
    <property type="evidence" value="ECO:0007669"/>
    <property type="project" value="UniProtKB-EC"/>
</dbReference>
<comment type="catalytic activity">
    <reaction evidence="4">
        <text>oxaloacetate + acetyl-CoA + H2O = citrate + CoA + H(+)</text>
        <dbReference type="Rhea" id="RHEA:16845"/>
        <dbReference type="ChEBI" id="CHEBI:15377"/>
        <dbReference type="ChEBI" id="CHEBI:15378"/>
        <dbReference type="ChEBI" id="CHEBI:16452"/>
        <dbReference type="ChEBI" id="CHEBI:16947"/>
        <dbReference type="ChEBI" id="CHEBI:57287"/>
        <dbReference type="ChEBI" id="CHEBI:57288"/>
        <dbReference type="EC" id="2.3.3.16"/>
    </reaction>
</comment>
<evidence type="ECO:0000256" key="3">
    <source>
        <dbReference type="ARBA" id="ARBA00022679"/>
    </source>
</evidence>
<dbReference type="STRING" id="1888891.DSOL_1196"/>
<gene>
    <name evidence="7" type="ORF">DSOL_1196</name>
</gene>
<evidence type="ECO:0000256" key="1">
    <source>
        <dbReference type="ARBA" id="ARBA00005163"/>
    </source>
</evidence>
<dbReference type="OrthoDB" id="9800864at2"/>
<dbReference type="UniPathway" id="UPA00223"/>
<dbReference type="GO" id="GO:0005975">
    <property type="term" value="P:carbohydrate metabolic process"/>
    <property type="evidence" value="ECO:0007669"/>
    <property type="project" value="TreeGrafter"/>
</dbReference>
<dbReference type="InterPro" id="IPR016143">
    <property type="entry name" value="Citrate_synth-like_sm_a-sub"/>
</dbReference>
<evidence type="ECO:0000313" key="8">
    <source>
        <dbReference type="Proteomes" id="UP000186102"/>
    </source>
</evidence>
<dbReference type="Proteomes" id="UP000186102">
    <property type="component" value="Unassembled WGS sequence"/>
</dbReference>
<keyword evidence="8" id="KW-1185">Reference proteome</keyword>
<dbReference type="CDD" id="cd06113">
    <property type="entry name" value="citrate_synt_like_1_2"/>
    <property type="match status" value="1"/>
</dbReference>
<dbReference type="RefSeq" id="WP_075363948.1">
    <property type="nucleotide sequence ID" value="NZ_MLBF01000006.1"/>
</dbReference>
<dbReference type="NCBIfam" id="NF010635">
    <property type="entry name" value="PRK14032.1"/>
    <property type="match status" value="1"/>
</dbReference>
<name>A0A1Q8R032_9FIRM</name>